<name>A0A3E1NMK3_9BACT</name>
<gene>
    <name evidence="1" type="ORF">DXN05_09915</name>
</gene>
<proteinExistence type="predicted"/>
<comment type="caution">
    <text evidence="1">The sequence shown here is derived from an EMBL/GenBank/DDBJ whole genome shotgun (WGS) entry which is preliminary data.</text>
</comment>
<protein>
    <submittedName>
        <fullName evidence="1">Uncharacterized protein</fullName>
    </submittedName>
</protein>
<sequence length="76" mass="8614">MEDQNEDIFSNQYYLYNTTNGLLKKLVQPKKIGTGITGVFVPELKDGSQLFLYAKDLDSTQHKLAIEMFRAIGDAK</sequence>
<organism evidence="1 2">
    <name type="scientific">Deminuibacter soli</name>
    <dbReference type="NCBI Taxonomy" id="2291815"/>
    <lineage>
        <taxon>Bacteria</taxon>
        <taxon>Pseudomonadati</taxon>
        <taxon>Bacteroidota</taxon>
        <taxon>Chitinophagia</taxon>
        <taxon>Chitinophagales</taxon>
        <taxon>Chitinophagaceae</taxon>
        <taxon>Deminuibacter</taxon>
    </lineage>
</organism>
<evidence type="ECO:0000313" key="1">
    <source>
        <dbReference type="EMBL" id="RFM29064.1"/>
    </source>
</evidence>
<dbReference type="Proteomes" id="UP000261284">
    <property type="component" value="Unassembled WGS sequence"/>
</dbReference>
<evidence type="ECO:0000313" key="2">
    <source>
        <dbReference type="Proteomes" id="UP000261284"/>
    </source>
</evidence>
<dbReference type="OrthoDB" id="676083at2"/>
<reference evidence="1 2" key="1">
    <citation type="submission" date="2018-08" db="EMBL/GenBank/DDBJ databases">
        <title>Chitinophagaceae sp. K23C18032701, a novel bacterium isolated from forest soil.</title>
        <authorList>
            <person name="Wang C."/>
        </authorList>
    </citation>
    <scope>NUCLEOTIDE SEQUENCE [LARGE SCALE GENOMIC DNA]</scope>
    <source>
        <strain evidence="1 2">K23C18032701</strain>
    </source>
</reference>
<dbReference type="RefSeq" id="WP_116847049.1">
    <property type="nucleotide sequence ID" value="NZ_QTJU01000002.1"/>
</dbReference>
<dbReference type="AlphaFoldDB" id="A0A3E1NMK3"/>
<accession>A0A3E1NMK3</accession>
<dbReference type="EMBL" id="QTJU01000002">
    <property type="protein sequence ID" value="RFM29064.1"/>
    <property type="molecule type" value="Genomic_DNA"/>
</dbReference>
<keyword evidence="2" id="KW-1185">Reference proteome</keyword>